<name>A0A839PZS9_MYCIR</name>
<dbReference type="Pfam" id="PF14032">
    <property type="entry name" value="PknH_C"/>
    <property type="match status" value="1"/>
</dbReference>
<proteinExistence type="predicted"/>
<gene>
    <name evidence="3" type="ORF">FHR72_000446</name>
</gene>
<evidence type="ECO:0000256" key="1">
    <source>
        <dbReference type="SAM" id="SignalP"/>
    </source>
</evidence>
<dbReference type="EMBL" id="JACHVU010000001">
    <property type="protein sequence ID" value="MBB2988989.1"/>
    <property type="molecule type" value="Genomic_DNA"/>
</dbReference>
<accession>A0A839PZS9</accession>
<sequence length="238" mass="24259">MIATAAFSPLRRVSAGTLTGLAVLAAAATGIATPAAAAPGAPLPAFTDGEPGLPSLLLDGPEATDLLGAQLETNRTYYSLANNDTVRPSQCVGAYLAGQSDAYAGADTIDVAVRRLSGKSTLVTEAVVQLASKREALAQVEAIADSWKECGGMTMSERSSEDGSLQQWKLGSPVLNDDKTIVTLSQTLVGGRATCERAAAAYRDVVIDVLSCSGSRSASGMASDVVKAIADKASQPAI</sequence>
<dbReference type="InterPro" id="IPR026954">
    <property type="entry name" value="PknH-like_Extracell"/>
</dbReference>
<keyword evidence="4" id="KW-1185">Reference proteome</keyword>
<organism evidence="3 4">
    <name type="scientific">Mycolicibacterium iranicum</name>
    <name type="common">Mycobacterium iranicum</name>
    <dbReference type="NCBI Taxonomy" id="912594"/>
    <lineage>
        <taxon>Bacteria</taxon>
        <taxon>Bacillati</taxon>
        <taxon>Actinomycetota</taxon>
        <taxon>Actinomycetes</taxon>
        <taxon>Mycobacteriales</taxon>
        <taxon>Mycobacteriaceae</taxon>
        <taxon>Mycolicibacterium</taxon>
    </lineage>
</organism>
<feature type="signal peptide" evidence="1">
    <location>
        <begin position="1"/>
        <end position="37"/>
    </location>
</feature>
<evidence type="ECO:0000313" key="4">
    <source>
        <dbReference type="Proteomes" id="UP000550501"/>
    </source>
</evidence>
<dbReference type="InterPro" id="IPR038232">
    <property type="entry name" value="PknH-like_Extracell_sf"/>
</dbReference>
<feature type="domain" description="PknH-like extracellular" evidence="2">
    <location>
        <begin position="53"/>
        <end position="232"/>
    </location>
</feature>
<protein>
    <recommendedName>
        <fullName evidence="2">PknH-like extracellular domain-containing protein</fullName>
    </recommendedName>
</protein>
<dbReference type="Proteomes" id="UP000550501">
    <property type="component" value="Unassembled WGS sequence"/>
</dbReference>
<feature type="chain" id="PRO_5032710288" description="PknH-like extracellular domain-containing protein" evidence="1">
    <location>
        <begin position="38"/>
        <end position="238"/>
    </location>
</feature>
<dbReference type="AlphaFoldDB" id="A0A839PZS9"/>
<reference evidence="3 4" key="1">
    <citation type="submission" date="2020-08" db="EMBL/GenBank/DDBJ databases">
        <title>The Agave Microbiome: Exploring the role of microbial communities in plant adaptations to desert environments.</title>
        <authorList>
            <person name="Partida-Martinez L.P."/>
        </authorList>
    </citation>
    <scope>NUCLEOTIDE SEQUENCE [LARGE SCALE GENOMIC DNA]</scope>
    <source>
        <strain evidence="3 4">AT2.18</strain>
    </source>
</reference>
<evidence type="ECO:0000259" key="2">
    <source>
        <dbReference type="Pfam" id="PF14032"/>
    </source>
</evidence>
<keyword evidence="1" id="KW-0732">Signal</keyword>
<evidence type="ECO:0000313" key="3">
    <source>
        <dbReference type="EMBL" id="MBB2988989.1"/>
    </source>
</evidence>
<dbReference type="RefSeq" id="WP_183466264.1">
    <property type="nucleotide sequence ID" value="NZ_JACHVU010000001.1"/>
</dbReference>
<comment type="caution">
    <text evidence="3">The sequence shown here is derived from an EMBL/GenBank/DDBJ whole genome shotgun (WGS) entry which is preliminary data.</text>
</comment>
<dbReference type="Gene3D" id="3.40.1000.70">
    <property type="entry name" value="PknH-like extracellular domain"/>
    <property type="match status" value="1"/>
</dbReference>